<dbReference type="PANTHER" id="PTHR21299">
    <property type="entry name" value="CYTIDYLATE KINASE/PANTOATE-BETA-ALANINE LIGASE"/>
    <property type="match status" value="1"/>
</dbReference>
<dbReference type="GO" id="GO:0004592">
    <property type="term" value="F:pantoate-beta-alanine ligase activity"/>
    <property type="evidence" value="ECO:0007669"/>
    <property type="project" value="UniProtKB-UniRule"/>
</dbReference>
<dbReference type="SUPFAM" id="SSF52374">
    <property type="entry name" value="Nucleotidylyl transferase"/>
    <property type="match status" value="1"/>
</dbReference>
<evidence type="ECO:0000256" key="7">
    <source>
        <dbReference type="ARBA" id="ARBA00048258"/>
    </source>
</evidence>
<comment type="function">
    <text evidence="8">Catalyzes the condensation of pantoate with beta-alanine in an ATP-dependent reaction via a pantoyl-adenylate intermediate.</text>
</comment>
<dbReference type="EC" id="6.3.2.1" evidence="8"/>
<evidence type="ECO:0000256" key="3">
    <source>
        <dbReference type="ARBA" id="ARBA00022598"/>
    </source>
</evidence>
<feature type="active site" description="Proton donor" evidence="8">
    <location>
        <position position="37"/>
    </location>
</feature>
<sequence length="282" mass="32215">MLIIKKLPKLKYIIKEFHKKNKSIALVPTMGNLHDGHLKLVSEARKNSDILVVSIFINPMQFSDNNDLLTYPRTLNEDYKKLKKHHVDLVFVPKSTEIYPNGLKNQTYVNVPILSSFLKDMYCPIHFQGVTTIVSKLFNLIQPNMAYFGEKDFQQLVIIRKMIIDMNFSIDVIGIPTVRNKDGLALSSRNIHLNPQELKLATNLNKIMNYIAYQLVNKKLNINQITTQAKEMLLNKGLKPDGLAICDEITLDKLTIQSRNAAILIAAKIGNTRLIDYQKVIL</sequence>
<organism evidence="9 10">
    <name type="scientific">Candidatus Pantoea edessiphila</name>
    <dbReference type="NCBI Taxonomy" id="2044610"/>
    <lineage>
        <taxon>Bacteria</taxon>
        <taxon>Pseudomonadati</taxon>
        <taxon>Pseudomonadota</taxon>
        <taxon>Gammaproteobacteria</taxon>
        <taxon>Enterobacterales</taxon>
        <taxon>Erwiniaceae</taxon>
        <taxon>Pantoea</taxon>
    </lineage>
</organism>
<dbReference type="OrthoDB" id="9773087at2"/>
<evidence type="ECO:0000256" key="4">
    <source>
        <dbReference type="ARBA" id="ARBA00022655"/>
    </source>
</evidence>
<keyword evidence="5 8" id="KW-0547">Nucleotide-binding</keyword>
<dbReference type="InterPro" id="IPR014729">
    <property type="entry name" value="Rossmann-like_a/b/a_fold"/>
</dbReference>
<comment type="subcellular location">
    <subcellularLocation>
        <location evidence="8">Cytoplasm</location>
    </subcellularLocation>
</comment>
<evidence type="ECO:0000256" key="2">
    <source>
        <dbReference type="ARBA" id="ARBA00009256"/>
    </source>
</evidence>
<dbReference type="UniPathway" id="UPA00028">
    <property type="reaction ID" value="UER00005"/>
</dbReference>
<dbReference type="NCBIfam" id="TIGR00018">
    <property type="entry name" value="panC"/>
    <property type="match status" value="1"/>
</dbReference>
<keyword evidence="8" id="KW-0963">Cytoplasm</keyword>
<dbReference type="FunFam" id="3.40.50.620:FF:000013">
    <property type="entry name" value="Pantothenate synthetase"/>
    <property type="match status" value="1"/>
</dbReference>
<reference evidence="9 10" key="1">
    <citation type="journal article" date="2018" name="Genome Biol. Evol.">
        <title>Cladogenesis and Genomic Streamlining in Extracellular Endosymbionts of Tropical Stink Bugs.</title>
        <authorList>
            <person name="Otero-Bravo A."/>
            <person name="Goffredi S."/>
            <person name="Sabree Z.L."/>
        </authorList>
    </citation>
    <scope>NUCLEOTIDE SEQUENCE [LARGE SCALE GENOMIC DNA]</scope>
    <source>
        <strain evidence="9 10">SoEO</strain>
    </source>
</reference>
<dbReference type="EMBL" id="PDKR01000002">
    <property type="protein sequence ID" value="PPI88662.1"/>
    <property type="molecule type" value="Genomic_DNA"/>
</dbReference>
<protein>
    <recommendedName>
        <fullName evidence="8">Pantothenate synthetase</fullName>
        <shortName evidence="8">PS</shortName>
        <ecNumber evidence="8">6.3.2.1</ecNumber>
    </recommendedName>
    <alternativeName>
        <fullName evidence="8">Pantoate--beta-alanine ligase</fullName>
    </alternativeName>
    <alternativeName>
        <fullName evidence="8">Pantoate-activating enzyme</fullName>
    </alternativeName>
</protein>
<dbReference type="AlphaFoldDB" id="A0A2P5T291"/>
<dbReference type="Pfam" id="PF02569">
    <property type="entry name" value="Pantoate_ligase"/>
    <property type="match status" value="1"/>
</dbReference>
<comment type="catalytic activity">
    <reaction evidence="7 8">
        <text>(R)-pantoate + beta-alanine + ATP = (R)-pantothenate + AMP + diphosphate + H(+)</text>
        <dbReference type="Rhea" id="RHEA:10912"/>
        <dbReference type="ChEBI" id="CHEBI:15378"/>
        <dbReference type="ChEBI" id="CHEBI:15980"/>
        <dbReference type="ChEBI" id="CHEBI:29032"/>
        <dbReference type="ChEBI" id="CHEBI:30616"/>
        <dbReference type="ChEBI" id="CHEBI:33019"/>
        <dbReference type="ChEBI" id="CHEBI:57966"/>
        <dbReference type="ChEBI" id="CHEBI:456215"/>
        <dbReference type="EC" id="6.3.2.1"/>
    </reaction>
</comment>
<dbReference type="PANTHER" id="PTHR21299:SF1">
    <property type="entry name" value="PANTOATE--BETA-ALANINE LIGASE"/>
    <property type="match status" value="1"/>
</dbReference>
<evidence type="ECO:0000256" key="8">
    <source>
        <dbReference type="HAMAP-Rule" id="MF_00158"/>
    </source>
</evidence>
<dbReference type="RefSeq" id="WP_136132499.1">
    <property type="nucleotide sequence ID" value="NZ_PDKR01000002.1"/>
</dbReference>
<dbReference type="GO" id="GO:0015940">
    <property type="term" value="P:pantothenate biosynthetic process"/>
    <property type="evidence" value="ECO:0007669"/>
    <property type="project" value="UniProtKB-UniRule"/>
</dbReference>
<keyword evidence="4 8" id="KW-0566">Pantothenate biosynthesis</keyword>
<comment type="caution">
    <text evidence="9">The sequence shown here is derived from an EMBL/GenBank/DDBJ whole genome shotgun (WGS) entry which is preliminary data.</text>
</comment>
<feature type="binding site" evidence="8">
    <location>
        <position position="178"/>
    </location>
    <ligand>
        <name>ATP</name>
        <dbReference type="ChEBI" id="CHEBI:30616"/>
    </ligand>
</feature>
<evidence type="ECO:0000256" key="6">
    <source>
        <dbReference type="ARBA" id="ARBA00022840"/>
    </source>
</evidence>
<evidence type="ECO:0000256" key="1">
    <source>
        <dbReference type="ARBA" id="ARBA00004990"/>
    </source>
</evidence>
<dbReference type="GO" id="GO:0005524">
    <property type="term" value="F:ATP binding"/>
    <property type="evidence" value="ECO:0007669"/>
    <property type="project" value="UniProtKB-KW"/>
</dbReference>
<gene>
    <name evidence="8" type="primary">panC</name>
    <name evidence="9" type="ORF">CRV09_02050</name>
</gene>
<comment type="subunit">
    <text evidence="8">Homodimer.</text>
</comment>
<accession>A0A2P5T291</accession>
<dbReference type="HAMAP" id="MF_00158">
    <property type="entry name" value="PanC"/>
    <property type="match status" value="1"/>
</dbReference>
<keyword evidence="6 8" id="KW-0067">ATP-binding</keyword>
<dbReference type="GO" id="GO:0005829">
    <property type="term" value="C:cytosol"/>
    <property type="evidence" value="ECO:0007669"/>
    <property type="project" value="TreeGrafter"/>
</dbReference>
<comment type="pathway">
    <text evidence="1 8">Cofactor biosynthesis; (R)-pantothenate biosynthesis; (R)-pantothenate from (R)-pantoate and beta-alanine: step 1/1.</text>
</comment>
<dbReference type="Gene3D" id="3.30.1300.10">
    <property type="entry name" value="Pantoate-beta-alanine ligase, C-terminal domain"/>
    <property type="match status" value="1"/>
</dbReference>
<evidence type="ECO:0000313" key="9">
    <source>
        <dbReference type="EMBL" id="PPI88662.1"/>
    </source>
</evidence>
<name>A0A2P5T291_9GAMM</name>
<keyword evidence="3 8" id="KW-0436">Ligase</keyword>
<dbReference type="InterPro" id="IPR003721">
    <property type="entry name" value="Pantoate_ligase"/>
</dbReference>
<feature type="binding site" evidence="8">
    <location>
        <position position="61"/>
    </location>
    <ligand>
        <name>(R)-pantoate</name>
        <dbReference type="ChEBI" id="CHEBI:15980"/>
    </ligand>
</feature>
<feature type="binding site" evidence="8">
    <location>
        <begin position="186"/>
        <end position="189"/>
    </location>
    <ligand>
        <name>ATP</name>
        <dbReference type="ChEBI" id="CHEBI:30616"/>
    </ligand>
</feature>
<feature type="binding site" evidence="8">
    <location>
        <begin position="30"/>
        <end position="37"/>
    </location>
    <ligand>
        <name>ATP</name>
        <dbReference type="ChEBI" id="CHEBI:30616"/>
    </ligand>
</feature>
<feature type="binding site" evidence="8">
    <location>
        <position position="61"/>
    </location>
    <ligand>
        <name>beta-alanine</name>
        <dbReference type="ChEBI" id="CHEBI:57966"/>
    </ligand>
</feature>
<evidence type="ECO:0000256" key="5">
    <source>
        <dbReference type="ARBA" id="ARBA00022741"/>
    </source>
</evidence>
<comment type="miscellaneous">
    <text evidence="8">The reaction proceeds by a bi uni uni bi ping pong mechanism.</text>
</comment>
<feature type="binding site" evidence="8">
    <location>
        <begin position="149"/>
        <end position="152"/>
    </location>
    <ligand>
        <name>ATP</name>
        <dbReference type="ChEBI" id="CHEBI:30616"/>
    </ligand>
</feature>
<dbReference type="InterPro" id="IPR042176">
    <property type="entry name" value="Pantoate_ligase_C"/>
</dbReference>
<comment type="similarity">
    <text evidence="2 8">Belongs to the pantothenate synthetase family.</text>
</comment>
<dbReference type="CDD" id="cd00560">
    <property type="entry name" value="PanC"/>
    <property type="match status" value="1"/>
</dbReference>
<dbReference type="Gene3D" id="3.40.50.620">
    <property type="entry name" value="HUPs"/>
    <property type="match status" value="1"/>
</dbReference>
<proteinExistence type="inferred from homology"/>
<dbReference type="Proteomes" id="UP000295937">
    <property type="component" value="Unassembled WGS sequence"/>
</dbReference>
<evidence type="ECO:0000313" key="10">
    <source>
        <dbReference type="Proteomes" id="UP000295937"/>
    </source>
</evidence>
<feature type="binding site" evidence="8">
    <location>
        <position position="155"/>
    </location>
    <ligand>
        <name>(R)-pantoate</name>
        <dbReference type="ChEBI" id="CHEBI:15980"/>
    </ligand>
</feature>